<dbReference type="Pfam" id="PF02906">
    <property type="entry name" value="Fe_hyd_lg_C"/>
    <property type="match status" value="1"/>
</dbReference>
<keyword evidence="3" id="KW-0677">Repeat</keyword>
<dbReference type="InterPro" id="IPR017896">
    <property type="entry name" value="4Fe4S_Fe-S-bd"/>
</dbReference>
<evidence type="ECO:0000256" key="2">
    <source>
        <dbReference type="ARBA" id="ARBA00022723"/>
    </source>
</evidence>
<keyword evidence="4" id="KW-0408">Iron</keyword>
<feature type="domain" description="4Fe-4S His(Cys)3-ligated-type" evidence="8">
    <location>
        <begin position="83"/>
        <end position="122"/>
    </location>
</feature>
<dbReference type="PATRIC" id="fig|33036.3.peg.376"/>
<keyword evidence="2" id="KW-0479">Metal-binding</keyword>
<dbReference type="Proteomes" id="UP000070383">
    <property type="component" value="Unassembled WGS sequence"/>
</dbReference>
<dbReference type="EMBL" id="LRPM01000008">
    <property type="protein sequence ID" value="KWZ79034.1"/>
    <property type="molecule type" value="Genomic_DNA"/>
</dbReference>
<evidence type="ECO:0000256" key="1">
    <source>
        <dbReference type="ARBA" id="ARBA00022485"/>
    </source>
</evidence>
<dbReference type="InterPro" id="IPR036010">
    <property type="entry name" value="2Fe-2S_ferredoxin-like_sf"/>
</dbReference>
<dbReference type="Gene3D" id="3.40.50.1780">
    <property type="match status" value="1"/>
</dbReference>
<dbReference type="GO" id="GO:0005506">
    <property type="term" value="F:iron ion binding"/>
    <property type="evidence" value="ECO:0007669"/>
    <property type="project" value="InterPro"/>
</dbReference>
<dbReference type="GO" id="GO:0051539">
    <property type="term" value="F:4 iron, 4 sulfur cluster binding"/>
    <property type="evidence" value="ECO:0007669"/>
    <property type="project" value="UniProtKB-KW"/>
</dbReference>
<dbReference type="InterPro" id="IPR019574">
    <property type="entry name" value="NADH_UbQ_OxRdtase_Gsu_4Fe4S-bd"/>
</dbReference>
<proteinExistence type="predicted"/>
<dbReference type="AlphaFoldDB" id="A0A133KHY5"/>
<keyword evidence="5" id="KW-0411">Iron-sulfur</keyword>
<dbReference type="PANTHER" id="PTHR11615">
    <property type="entry name" value="NITRATE, FORMATE, IRON DEHYDROGENASE"/>
    <property type="match status" value="1"/>
</dbReference>
<dbReference type="PROSITE" id="PS51379">
    <property type="entry name" value="4FE4S_FER_2"/>
    <property type="match status" value="2"/>
</dbReference>
<dbReference type="NCBIfam" id="NF040763">
    <property type="entry name" value="FeFe_hydrog_A6"/>
    <property type="match status" value="1"/>
</dbReference>
<dbReference type="GO" id="GO:0008901">
    <property type="term" value="F:ferredoxin hydrogenase activity"/>
    <property type="evidence" value="ECO:0007669"/>
    <property type="project" value="InterPro"/>
</dbReference>
<dbReference type="Pfam" id="PF12838">
    <property type="entry name" value="Fer4_7"/>
    <property type="match status" value="1"/>
</dbReference>
<dbReference type="InterPro" id="IPR017900">
    <property type="entry name" value="4Fe4S_Fe_S_CS"/>
</dbReference>
<dbReference type="InterPro" id="IPR003149">
    <property type="entry name" value="Fe_hydrogenase_ssu"/>
</dbReference>
<dbReference type="PROSITE" id="PS51085">
    <property type="entry name" value="2FE2S_FER_2"/>
    <property type="match status" value="1"/>
</dbReference>
<dbReference type="NCBIfam" id="TIGR02512">
    <property type="entry name" value="FeFe_hydrog_A"/>
    <property type="match status" value="1"/>
</dbReference>
<organism evidence="9 10">
    <name type="scientific">Anaerococcus tetradius</name>
    <dbReference type="NCBI Taxonomy" id="33036"/>
    <lineage>
        <taxon>Bacteria</taxon>
        <taxon>Bacillati</taxon>
        <taxon>Bacillota</taxon>
        <taxon>Tissierellia</taxon>
        <taxon>Tissierellales</taxon>
        <taxon>Peptoniphilaceae</taxon>
        <taxon>Anaerococcus</taxon>
    </lineage>
</organism>
<dbReference type="SUPFAM" id="SSF54292">
    <property type="entry name" value="2Fe-2S ferredoxin-like"/>
    <property type="match status" value="1"/>
</dbReference>
<reference evidence="10" key="1">
    <citation type="submission" date="2016-01" db="EMBL/GenBank/DDBJ databases">
        <authorList>
            <person name="Mitreva M."/>
            <person name="Pepin K.H."/>
            <person name="Mihindukulasuriya K.A."/>
            <person name="Fulton R."/>
            <person name="Fronick C."/>
            <person name="O'Laughlin M."/>
            <person name="Miner T."/>
            <person name="Herter B."/>
            <person name="Rosa B.A."/>
            <person name="Cordes M."/>
            <person name="Tomlinson C."/>
            <person name="Wollam A."/>
            <person name="Palsikar V.B."/>
            <person name="Mardis E.R."/>
            <person name="Wilson R.K."/>
        </authorList>
    </citation>
    <scope>NUCLEOTIDE SEQUENCE [LARGE SCALE GENOMIC DNA]</scope>
    <source>
        <strain evidence="10">MJR8151</strain>
    </source>
</reference>
<dbReference type="InterPro" id="IPR050340">
    <property type="entry name" value="Cytosolic_Fe-S_CAF"/>
</dbReference>
<evidence type="ECO:0000256" key="4">
    <source>
        <dbReference type="ARBA" id="ARBA00023004"/>
    </source>
</evidence>
<dbReference type="STRING" id="33036.HMPREF3200_00375"/>
<dbReference type="SUPFAM" id="SSF54862">
    <property type="entry name" value="4Fe-4S ferredoxins"/>
    <property type="match status" value="1"/>
</dbReference>
<sequence>MVNLRINNKEVEVDKGTTILEAAKKLNIKIPSLCHMDLHDIKFVNKLASCRVCLVEDLDKNNLVPSCATFVKEGMNIRTDSQRVIKARRAIVELLLSDHPSDCLKCAKNLNCTLQDLAHDLNIREIRYKGEMRKLPIDDNSYSLIRDPNKCILCRRCETMCNEVQTVGALAEVGRGFYTHVGSSFNRSMFETTCTFCGQCLSVCPTGALTEKNNVAEVWKLLASDKHVIVQVAPAVRVSLAEMFGMEVGLNVEGKIVRALKTLGFSKVFDTNFAADLTIMEEANEFIHRLKGEGRLPILTSCCPAWVNFMEQQFSDMIDIPSSCKSPHEMFGAIAKSYYAKKEGIDPKDIVVVSVMPCISKKYEAKRDELENEGFSDVDTVITTRELAQMIKEVGIDFESLEDQAFDNPMGESTGAGDIFGTSGGVIEATVRTAYDMLTGKELEKVEFRDFRGLEGIKYASVDIEGREIKIAVANGLGNTRKLLEKLKNKEIDLDAIEVMACHGGCIGGGGQPFHHGDLSILKRRSNALYQLDESKKLRKSYQNPYIKKLYDEFLGEPGSDKAISLLHTSYKARPKL</sequence>
<dbReference type="Pfam" id="PF13510">
    <property type="entry name" value="Fer2_4"/>
    <property type="match status" value="1"/>
</dbReference>
<dbReference type="Gene3D" id="3.30.70.20">
    <property type="match status" value="1"/>
</dbReference>
<dbReference type="RefSeq" id="WP_060929013.1">
    <property type="nucleotide sequence ID" value="NZ_KQ955251.1"/>
</dbReference>
<dbReference type="InterPro" id="IPR009016">
    <property type="entry name" value="Fe_hydrogenase"/>
</dbReference>
<dbReference type="OrthoDB" id="9803192at2"/>
<name>A0A133KHY5_9FIRM</name>
<dbReference type="PROSITE" id="PS00198">
    <property type="entry name" value="4FE4S_FER_1"/>
    <property type="match status" value="1"/>
</dbReference>
<dbReference type="CDD" id="cd00207">
    <property type="entry name" value="fer2"/>
    <property type="match status" value="1"/>
</dbReference>
<dbReference type="Gene3D" id="3.10.20.740">
    <property type="match status" value="1"/>
</dbReference>
<feature type="domain" description="4Fe-4S ferredoxin-type" evidence="7">
    <location>
        <begin position="142"/>
        <end position="172"/>
    </location>
</feature>
<dbReference type="PROSITE" id="PS51839">
    <property type="entry name" value="4FE4S_HC3"/>
    <property type="match status" value="1"/>
</dbReference>
<dbReference type="SUPFAM" id="SSF53920">
    <property type="entry name" value="Fe-only hydrogenase"/>
    <property type="match status" value="1"/>
</dbReference>
<evidence type="ECO:0000259" key="8">
    <source>
        <dbReference type="PROSITE" id="PS51839"/>
    </source>
</evidence>
<gene>
    <name evidence="9" type="ORF">HMPREF3200_00375</name>
</gene>
<dbReference type="SMART" id="SM00929">
    <property type="entry name" value="NADH-G_4Fe-4S_3"/>
    <property type="match status" value="1"/>
</dbReference>
<keyword evidence="10" id="KW-1185">Reference proteome</keyword>
<dbReference type="Gene3D" id="4.10.260.20">
    <property type="entry name" value="Iron hydrogenase, small subunit"/>
    <property type="match status" value="1"/>
</dbReference>
<evidence type="ECO:0000259" key="6">
    <source>
        <dbReference type="PROSITE" id="PS51085"/>
    </source>
</evidence>
<dbReference type="Pfam" id="PF10588">
    <property type="entry name" value="NADH-G_4Fe-4S_3"/>
    <property type="match status" value="1"/>
</dbReference>
<comment type="caution">
    <text evidence="9">The sequence shown here is derived from an EMBL/GenBank/DDBJ whole genome shotgun (WGS) entry which is preliminary data.</text>
</comment>
<evidence type="ECO:0000259" key="7">
    <source>
        <dbReference type="PROSITE" id="PS51379"/>
    </source>
</evidence>
<dbReference type="InterPro" id="IPR004108">
    <property type="entry name" value="Fe_hydrogenase_lsu_C"/>
</dbReference>
<keyword evidence="1" id="KW-0004">4Fe-4S</keyword>
<evidence type="ECO:0000256" key="5">
    <source>
        <dbReference type="ARBA" id="ARBA00023014"/>
    </source>
</evidence>
<dbReference type="InterPro" id="IPR013352">
    <property type="entry name" value="Fe_hydrogenase_subset"/>
</dbReference>
<dbReference type="InterPro" id="IPR049830">
    <property type="entry name" value="HndD"/>
</dbReference>
<dbReference type="InterPro" id="IPR001041">
    <property type="entry name" value="2Fe-2S_ferredoxin-type"/>
</dbReference>
<feature type="domain" description="4Fe-4S ferredoxin-type" evidence="7">
    <location>
        <begin position="185"/>
        <end position="214"/>
    </location>
</feature>
<protein>
    <submittedName>
        <fullName evidence="9">Putative ferredoxin hydrogenase</fullName>
    </submittedName>
</protein>
<evidence type="ECO:0000313" key="10">
    <source>
        <dbReference type="Proteomes" id="UP000070383"/>
    </source>
</evidence>
<evidence type="ECO:0000313" key="9">
    <source>
        <dbReference type="EMBL" id="KWZ79034.1"/>
    </source>
</evidence>
<dbReference type="FunFam" id="3.30.70.20:FF:000035">
    <property type="entry name" value="Iron hydrogenase 1"/>
    <property type="match status" value="1"/>
</dbReference>
<dbReference type="SMART" id="SM00902">
    <property type="entry name" value="Fe_hyd_SSU"/>
    <property type="match status" value="1"/>
</dbReference>
<dbReference type="InterPro" id="IPR036991">
    <property type="entry name" value="Fe_hydrogenase_ssu_sf"/>
</dbReference>
<evidence type="ECO:0000256" key="3">
    <source>
        <dbReference type="ARBA" id="ARBA00022737"/>
    </source>
</evidence>
<dbReference type="Gene3D" id="3.40.950.10">
    <property type="entry name" value="Fe-only Hydrogenase (Larger Subunit), Chain L, domain 3"/>
    <property type="match status" value="1"/>
</dbReference>
<feature type="domain" description="2Fe-2S ferredoxin-type" evidence="6">
    <location>
        <begin position="1"/>
        <end position="83"/>
    </location>
</feature>
<accession>A0A133KHY5</accession>
<dbReference type="Pfam" id="PF02256">
    <property type="entry name" value="Fe_hyd_SSU"/>
    <property type="match status" value="1"/>
</dbReference>